<name>A0A1M6Z4Z4_XYLRU</name>
<dbReference type="InterPro" id="IPR036890">
    <property type="entry name" value="HATPase_C_sf"/>
</dbReference>
<protein>
    <submittedName>
        <fullName evidence="2">Molecular chaperone HtpG</fullName>
    </submittedName>
</protein>
<gene>
    <name evidence="2" type="ORF">SAMN05216463_1406</name>
</gene>
<dbReference type="Gene3D" id="3.30.565.10">
    <property type="entry name" value="Histidine kinase-like ATPase, C-terminal domain"/>
    <property type="match status" value="1"/>
</dbReference>
<evidence type="ECO:0000313" key="2">
    <source>
        <dbReference type="EMBL" id="SHL25541.1"/>
    </source>
</evidence>
<dbReference type="AlphaFoldDB" id="A0A1M6Z4Z4"/>
<evidence type="ECO:0000313" key="3">
    <source>
        <dbReference type="Proteomes" id="UP000184130"/>
    </source>
</evidence>
<proteinExistence type="predicted"/>
<feature type="region of interest" description="Disordered" evidence="1">
    <location>
        <begin position="454"/>
        <end position="520"/>
    </location>
</feature>
<accession>A0A1M6Z4Z4</accession>
<sequence length="598" mass="67236">MAQQIENSTIGIDLLKMLMLQLYSNPRCIYREYIQNALDSINDAVRLGILTKVKDGHVNINISSNNITIEDNGTGIKADCAVKYLTDIANSIKNGVIHAGLYGVGRLSGGGYCDILEFDTSYQGEGVGTVVSIDTRILRRLLDENKNEMSAEDAMCRICTTQTYEVDNDKHYFIVRLRNITNSASILLDQSDILQYIKEVAPIDYSATFNSLINLSDQNEFVERHKSVSKIRVSLNEIADIEKSYDLVVKGNDDNIEKLRYFELPVHEKYGSMGWGWYAVTDFSGVINEEKDYNVGIRLRKHNISLDKNILNSCFKETRGNKYFYGEIFISNDKIVPDSGRQGLAASEEADALLKTIREYFCVLTQVYYKASRLKTKLKTVQEIVDSIKDKTDPAVISILIGKLKDSVSEFEKASIRDKNEEVNDVITIYREKYNHNLKQIVDKLIGNISIEEENGSNENDTLTVNDSKSTEGDTIQERPLQPNNTNSTRSSVDSNNDLDNDKNASFPQHTQEGLGSKEQSHIVGTLTTQPSSDNLNQKKKDKGGVDEILQPLINKKLYTPEQLAVLRKVLNTMLMVCPSSKKRNLSVLMHSAIASLE</sequence>
<evidence type="ECO:0000256" key="1">
    <source>
        <dbReference type="SAM" id="MobiDB-lite"/>
    </source>
</evidence>
<reference evidence="2 3" key="1">
    <citation type="submission" date="2016-11" db="EMBL/GenBank/DDBJ databases">
        <authorList>
            <person name="Jaros S."/>
            <person name="Januszkiewicz K."/>
            <person name="Wedrychowicz H."/>
        </authorList>
    </citation>
    <scope>NUCLEOTIDE SEQUENCE [LARGE SCALE GENOMIC DNA]</scope>
    <source>
        <strain evidence="2 3">KHT3</strain>
    </source>
</reference>
<dbReference type="SUPFAM" id="SSF55874">
    <property type="entry name" value="ATPase domain of HSP90 chaperone/DNA topoisomerase II/histidine kinase"/>
    <property type="match status" value="1"/>
</dbReference>
<organism evidence="2 3">
    <name type="scientific">Xylanibacter ruminicola</name>
    <name type="common">Prevotella ruminicola</name>
    <dbReference type="NCBI Taxonomy" id="839"/>
    <lineage>
        <taxon>Bacteria</taxon>
        <taxon>Pseudomonadati</taxon>
        <taxon>Bacteroidota</taxon>
        <taxon>Bacteroidia</taxon>
        <taxon>Bacteroidales</taxon>
        <taxon>Prevotellaceae</taxon>
        <taxon>Xylanibacter</taxon>
    </lineage>
</organism>
<dbReference type="EMBL" id="FRBD01000040">
    <property type="protein sequence ID" value="SHL25541.1"/>
    <property type="molecule type" value="Genomic_DNA"/>
</dbReference>
<dbReference type="Proteomes" id="UP000184130">
    <property type="component" value="Unassembled WGS sequence"/>
</dbReference>